<keyword evidence="2" id="KW-1185">Reference proteome</keyword>
<protein>
    <submittedName>
        <fullName evidence="1">Uncharacterized protein</fullName>
    </submittedName>
</protein>
<evidence type="ECO:0000313" key="1">
    <source>
        <dbReference type="EMBL" id="KAJ8667551.1"/>
    </source>
</evidence>
<name>A0ACC2N915_9HYME</name>
<reference evidence="1" key="1">
    <citation type="submission" date="2023-04" db="EMBL/GenBank/DDBJ databases">
        <title>A chromosome-level genome assembly of the parasitoid wasp Eretmocerus hayati.</title>
        <authorList>
            <person name="Zhong Y."/>
            <person name="Liu S."/>
            <person name="Liu Y."/>
        </authorList>
    </citation>
    <scope>NUCLEOTIDE SEQUENCE</scope>
    <source>
        <strain evidence="1">ZJU_SS_LIU_2023</strain>
    </source>
</reference>
<gene>
    <name evidence="1" type="ORF">QAD02_009214</name>
</gene>
<evidence type="ECO:0000313" key="2">
    <source>
        <dbReference type="Proteomes" id="UP001239111"/>
    </source>
</evidence>
<accession>A0ACC2N915</accession>
<sequence length="236" mass="26813">MQQNNQNLSGDKYDIREAEIHEQPLIVSFLNQHFFPHEPLLSMYLKSAKCSDTEMLRIKDELQRIHEFMIAKLPCCLVAVHRDTQKIVGMCLLSIEIRKSNLNNGACDLGDSFKSRLKILSDWFKCVLDVADEKIDFFDKFPGIEKILKVLIVTVDRNHGKKGLATNLLKEALNFARSRGIQVVGGTFTSPYSRRAAEKVGFQTYADIDSRSFRDANGKSIYTEPHVTSIMAIQLS</sequence>
<proteinExistence type="predicted"/>
<dbReference type="Proteomes" id="UP001239111">
    <property type="component" value="Chromosome 4"/>
</dbReference>
<comment type="caution">
    <text evidence="1">The sequence shown here is derived from an EMBL/GenBank/DDBJ whole genome shotgun (WGS) entry which is preliminary data.</text>
</comment>
<dbReference type="EMBL" id="CM056744">
    <property type="protein sequence ID" value="KAJ8667551.1"/>
    <property type="molecule type" value="Genomic_DNA"/>
</dbReference>
<organism evidence="1 2">
    <name type="scientific">Eretmocerus hayati</name>
    <dbReference type="NCBI Taxonomy" id="131215"/>
    <lineage>
        <taxon>Eukaryota</taxon>
        <taxon>Metazoa</taxon>
        <taxon>Ecdysozoa</taxon>
        <taxon>Arthropoda</taxon>
        <taxon>Hexapoda</taxon>
        <taxon>Insecta</taxon>
        <taxon>Pterygota</taxon>
        <taxon>Neoptera</taxon>
        <taxon>Endopterygota</taxon>
        <taxon>Hymenoptera</taxon>
        <taxon>Apocrita</taxon>
        <taxon>Proctotrupomorpha</taxon>
        <taxon>Chalcidoidea</taxon>
        <taxon>Aphelinidae</taxon>
        <taxon>Aphelininae</taxon>
        <taxon>Eretmocerus</taxon>
    </lineage>
</organism>